<dbReference type="Proteomes" id="UP000076871">
    <property type="component" value="Unassembled WGS sequence"/>
</dbReference>
<sequence>MVPSASPSPASIVMDTRCRIDKISCFWRLLSAIRPALCDMRCELQVVLHSLVPHFTVWTAAFRQLHHPTAKRSEQCALIPQHTHGVPHRTLLLQAPSGFSVSFISARLLLTTPGLARSSDIGSASGHHEARNELNKSVKIQHWHRSIVRLRASFSIAVIIKPAQTMLSNQPSAGHTRYHNLSTNALKYRPSHYPDSISSIYMSVPKSSRTTCLSHEGMFVVSSCLVTRRVARLNLAAHTKNRTMIEGATSM</sequence>
<dbReference type="AlphaFoldDB" id="A0A165E886"/>
<dbReference type="RefSeq" id="XP_040764178.1">
    <property type="nucleotide sequence ID" value="XM_040901462.1"/>
</dbReference>
<accession>A0A165E886</accession>
<keyword evidence="2" id="KW-1185">Reference proteome</keyword>
<proteinExistence type="predicted"/>
<gene>
    <name evidence="1" type="ORF">LAESUDRAFT_177996</name>
</gene>
<dbReference type="GeneID" id="63818494"/>
<reference evidence="1 2" key="1">
    <citation type="journal article" date="2016" name="Mol. Biol. Evol.">
        <title>Comparative Genomics of Early-Diverging Mushroom-Forming Fungi Provides Insights into the Origins of Lignocellulose Decay Capabilities.</title>
        <authorList>
            <person name="Nagy L.G."/>
            <person name="Riley R."/>
            <person name="Tritt A."/>
            <person name="Adam C."/>
            <person name="Daum C."/>
            <person name="Floudas D."/>
            <person name="Sun H."/>
            <person name="Yadav J.S."/>
            <person name="Pangilinan J."/>
            <person name="Larsson K.H."/>
            <person name="Matsuura K."/>
            <person name="Barry K."/>
            <person name="Labutti K."/>
            <person name="Kuo R."/>
            <person name="Ohm R.A."/>
            <person name="Bhattacharya S.S."/>
            <person name="Shirouzu T."/>
            <person name="Yoshinaga Y."/>
            <person name="Martin F.M."/>
            <person name="Grigoriev I.V."/>
            <person name="Hibbett D.S."/>
        </authorList>
    </citation>
    <scope>NUCLEOTIDE SEQUENCE [LARGE SCALE GENOMIC DNA]</scope>
    <source>
        <strain evidence="1 2">93-53</strain>
    </source>
</reference>
<dbReference type="EMBL" id="KV427624">
    <property type="protein sequence ID" value="KZT06438.1"/>
    <property type="molecule type" value="Genomic_DNA"/>
</dbReference>
<organism evidence="1 2">
    <name type="scientific">Laetiporus sulphureus 93-53</name>
    <dbReference type="NCBI Taxonomy" id="1314785"/>
    <lineage>
        <taxon>Eukaryota</taxon>
        <taxon>Fungi</taxon>
        <taxon>Dikarya</taxon>
        <taxon>Basidiomycota</taxon>
        <taxon>Agaricomycotina</taxon>
        <taxon>Agaricomycetes</taxon>
        <taxon>Polyporales</taxon>
        <taxon>Laetiporus</taxon>
    </lineage>
</organism>
<name>A0A165E886_9APHY</name>
<evidence type="ECO:0000313" key="2">
    <source>
        <dbReference type="Proteomes" id="UP000076871"/>
    </source>
</evidence>
<dbReference type="InParanoid" id="A0A165E886"/>
<evidence type="ECO:0000313" key="1">
    <source>
        <dbReference type="EMBL" id="KZT06438.1"/>
    </source>
</evidence>
<protein>
    <submittedName>
        <fullName evidence="1">Uncharacterized protein</fullName>
    </submittedName>
</protein>